<dbReference type="InterPro" id="IPR012337">
    <property type="entry name" value="RNaseH-like_sf"/>
</dbReference>
<dbReference type="Pfam" id="PF17919">
    <property type="entry name" value="RT_RNaseH_2"/>
    <property type="match status" value="1"/>
</dbReference>
<dbReference type="InterPro" id="IPR043128">
    <property type="entry name" value="Rev_trsase/Diguanyl_cyclase"/>
</dbReference>
<keyword evidence="3" id="KW-0695">RNA-directed DNA polymerase</keyword>
<dbReference type="InterPro" id="IPR041577">
    <property type="entry name" value="RT_RNaseH_2"/>
</dbReference>
<dbReference type="EMBL" id="SSTD01000141">
    <property type="protein sequence ID" value="TYK31035.1"/>
    <property type="molecule type" value="Genomic_DNA"/>
</dbReference>
<dbReference type="PANTHER" id="PTHR35046:SF26">
    <property type="entry name" value="RNA-DIRECTED DNA POLYMERASE"/>
    <property type="match status" value="1"/>
</dbReference>
<reference evidence="3 4" key="1">
    <citation type="submission" date="2019-08" db="EMBL/GenBank/DDBJ databases">
        <title>Draft genome sequences of two oriental melons (Cucumis melo L. var makuwa).</title>
        <authorList>
            <person name="Kwon S.-Y."/>
        </authorList>
    </citation>
    <scope>NUCLEOTIDE SEQUENCE [LARGE SCALE GENOMIC DNA]</scope>
    <source>
        <strain evidence="4">cv. Chang Bougi</strain>
        <tissue evidence="3">Leaf</tissue>
    </source>
</reference>
<evidence type="ECO:0000313" key="4">
    <source>
        <dbReference type="Proteomes" id="UP000321947"/>
    </source>
</evidence>
<dbReference type="Proteomes" id="UP000321947">
    <property type="component" value="Unassembled WGS sequence"/>
</dbReference>
<dbReference type="GO" id="GO:0003964">
    <property type="term" value="F:RNA-directed DNA polymerase activity"/>
    <property type="evidence" value="ECO:0007669"/>
    <property type="project" value="UniProtKB-KW"/>
</dbReference>
<organism evidence="3 4">
    <name type="scientific">Cucumis melo var. makuwa</name>
    <name type="common">Oriental melon</name>
    <dbReference type="NCBI Taxonomy" id="1194695"/>
    <lineage>
        <taxon>Eukaryota</taxon>
        <taxon>Viridiplantae</taxon>
        <taxon>Streptophyta</taxon>
        <taxon>Embryophyta</taxon>
        <taxon>Tracheophyta</taxon>
        <taxon>Spermatophyta</taxon>
        <taxon>Magnoliopsida</taxon>
        <taxon>eudicotyledons</taxon>
        <taxon>Gunneridae</taxon>
        <taxon>Pentapetalae</taxon>
        <taxon>rosids</taxon>
        <taxon>fabids</taxon>
        <taxon>Cucurbitales</taxon>
        <taxon>Cucurbitaceae</taxon>
        <taxon>Benincaseae</taxon>
        <taxon>Cucumis</taxon>
    </lineage>
</organism>
<dbReference type="SUPFAM" id="SSF56672">
    <property type="entry name" value="DNA/RNA polymerases"/>
    <property type="match status" value="1"/>
</dbReference>
<sequence>MTIATINFEGPALNCQFLRIQQESSVEEYRNQFDKLMAPLSDLPDRVIEETFMIGLLSWIKAEVEFCRPVGLAEMMLLAQLIENRKIIQNDANLEGYSGGKYPTSSSSITKSNNSSSDKGKTIFPMRTITLKANPTGETKKEGPSKRLTDAEFQARKEKVKNDDEEFEIVEDTNYEEKELKMVKIAEVQTVIELSINSVVGLSNPGTMKKNEMEKLVEEMLKSEIICPSNSPYSSLALLIGGFKWNEEAQEAFHKLQNAMMTLPVLALPDFNATFEIETDASVYGIRTVLIQSKRTIAYFSHTLALRDRANRVWSDISMDFIEGLPKSNSFKVILVVVNRFSKYGHFQMLKHPYTAKTVADLFVKEIVRLHGFPKSIVSDRDKVFLSSFWKELFKMAGTKLNRSTAYHPQSDGQTELKERDIALEALKEHLRIAQEKMKRNADQKRREVEYMIGDMVFLKIRPYRQESLRKRRNEKLSPKFFAPYKIVEKIGPVAYKLELPPTASIHPVFHVSHFKKMIGEHQVESIEMPYLTENHKWRADPE</sequence>
<dbReference type="InterPro" id="IPR001584">
    <property type="entry name" value="Integrase_cat-core"/>
</dbReference>
<dbReference type="GO" id="GO:0003676">
    <property type="term" value="F:nucleic acid binding"/>
    <property type="evidence" value="ECO:0007669"/>
    <property type="project" value="InterPro"/>
</dbReference>
<dbReference type="SUPFAM" id="SSF53098">
    <property type="entry name" value="Ribonuclease H-like"/>
    <property type="match status" value="1"/>
</dbReference>
<evidence type="ECO:0000256" key="1">
    <source>
        <dbReference type="SAM" id="MobiDB-lite"/>
    </source>
</evidence>
<accession>A0A5D3E6U5</accession>
<dbReference type="InterPro" id="IPR043502">
    <property type="entry name" value="DNA/RNA_pol_sf"/>
</dbReference>
<dbReference type="AlphaFoldDB" id="A0A5D3E6U5"/>
<dbReference type="Gene3D" id="3.30.70.270">
    <property type="match status" value="1"/>
</dbReference>
<evidence type="ECO:0000259" key="2">
    <source>
        <dbReference type="PROSITE" id="PS50994"/>
    </source>
</evidence>
<evidence type="ECO:0000313" key="3">
    <source>
        <dbReference type="EMBL" id="TYK31035.1"/>
    </source>
</evidence>
<dbReference type="InterPro" id="IPR056924">
    <property type="entry name" value="SH3_Tf2-1"/>
</dbReference>
<dbReference type="Gene3D" id="3.30.420.10">
    <property type="entry name" value="Ribonuclease H-like superfamily/Ribonuclease H"/>
    <property type="match status" value="1"/>
</dbReference>
<dbReference type="GO" id="GO:0015074">
    <property type="term" value="P:DNA integration"/>
    <property type="evidence" value="ECO:0007669"/>
    <property type="project" value="InterPro"/>
</dbReference>
<proteinExistence type="predicted"/>
<dbReference type="PROSITE" id="PS50994">
    <property type="entry name" value="INTEGRASE"/>
    <property type="match status" value="1"/>
</dbReference>
<name>A0A5D3E6U5_CUCMM</name>
<gene>
    <name evidence="3" type="ORF">E5676_scaffold455G002890</name>
</gene>
<protein>
    <submittedName>
        <fullName evidence="3">Reverse transcriptase</fullName>
    </submittedName>
</protein>
<feature type="domain" description="Integrase catalytic" evidence="2">
    <location>
        <begin position="309"/>
        <end position="423"/>
    </location>
</feature>
<keyword evidence="3" id="KW-0548">Nucleotidyltransferase</keyword>
<feature type="compositionally biased region" description="Low complexity" evidence="1">
    <location>
        <begin position="104"/>
        <end position="117"/>
    </location>
</feature>
<dbReference type="Pfam" id="PF24626">
    <property type="entry name" value="SH3_Tf2-1"/>
    <property type="match status" value="1"/>
</dbReference>
<keyword evidence="3" id="KW-0808">Transferase</keyword>
<comment type="caution">
    <text evidence="3">The sequence shown here is derived from an EMBL/GenBank/DDBJ whole genome shotgun (WGS) entry which is preliminary data.</text>
</comment>
<feature type="region of interest" description="Disordered" evidence="1">
    <location>
        <begin position="99"/>
        <end position="120"/>
    </location>
</feature>
<dbReference type="PANTHER" id="PTHR35046">
    <property type="entry name" value="ZINC KNUCKLE (CCHC-TYPE) FAMILY PROTEIN"/>
    <property type="match status" value="1"/>
</dbReference>
<dbReference type="InterPro" id="IPR036397">
    <property type="entry name" value="RNaseH_sf"/>
</dbReference>